<dbReference type="Gene3D" id="3.30.2410.10">
    <property type="entry name" value="Hect, E3 ligase catalytic domain"/>
    <property type="match status" value="1"/>
</dbReference>
<dbReference type="InterPro" id="IPR035983">
    <property type="entry name" value="Hect_E3_ubiquitin_ligase"/>
</dbReference>
<dbReference type="Pfam" id="PF00632">
    <property type="entry name" value="HECT"/>
    <property type="match status" value="1"/>
</dbReference>
<dbReference type="AlphaFoldDB" id="A0AAE0S9Y2"/>
<dbReference type="EMBL" id="JAEAOA010000745">
    <property type="protein sequence ID" value="KAK3588095.1"/>
    <property type="molecule type" value="Genomic_DNA"/>
</dbReference>
<accession>A0AAE0S9Y2</accession>
<evidence type="ECO:0000313" key="5">
    <source>
        <dbReference type="Proteomes" id="UP001195483"/>
    </source>
</evidence>
<reference evidence="4" key="1">
    <citation type="journal article" date="2021" name="Genome Biol. Evol.">
        <title>A High-Quality Reference Genome for a Parasitic Bivalve with Doubly Uniparental Inheritance (Bivalvia: Unionida).</title>
        <authorList>
            <person name="Smith C.H."/>
        </authorList>
    </citation>
    <scope>NUCLEOTIDE SEQUENCE</scope>
    <source>
        <strain evidence="4">CHS0354</strain>
    </source>
</reference>
<dbReference type="Proteomes" id="UP001195483">
    <property type="component" value="Unassembled WGS sequence"/>
</dbReference>
<evidence type="ECO:0000256" key="2">
    <source>
        <dbReference type="PROSITE-ProRule" id="PRU00104"/>
    </source>
</evidence>
<comment type="caution">
    <text evidence="4">The sequence shown here is derived from an EMBL/GenBank/DDBJ whole genome shotgun (WGS) entry which is preliminary data.</text>
</comment>
<feature type="active site" description="Glycyl thioester intermediate" evidence="2">
    <location>
        <position position="164"/>
    </location>
</feature>
<reference evidence="4" key="2">
    <citation type="journal article" date="2021" name="Genome Biol. Evol.">
        <title>Developing a high-quality reference genome for a parasitic bivalve with doubly uniparental inheritance (Bivalvia: Unionida).</title>
        <authorList>
            <person name="Smith C.H."/>
        </authorList>
    </citation>
    <scope>NUCLEOTIDE SEQUENCE</scope>
    <source>
        <strain evidence="4">CHS0354</strain>
        <tissue evidence="4">Mantle</tissue>
    </source>
</reference>
<dbReference type="PROSITE" id="PS50237">
    <property type="entry name" value="HECT"/>
    <property type="match status" value="1"/>
</dbReference>
<organism evidence="4 5">
    <name type="scientific">Potamilus streckersoni</name>
    <dbReference type="NCBI Taxonomy" id="2493646"/>
    <lineage>
        <taxon>Eukaryota</taxon>
        <taxon>Metazoa</taxon>
        <taxon>Spiralia</taxon>
        <taxon>Lophotrochozoa</taxon>
        <taxon>Mollusca</taxon>
        <taxon>Bivalvia</taxon>
        <taxon>Autobranchia</taxon>
        <taxon>Heteroconchia</taxon>
        <taxon>Palaeoheterodonta</taxon>
        <taxon>Unionida</taxon>
        <taxon>Unionoidea</taxon>
        <taxon>Unionidae</taxon>
        <taxon>Ambleminae</taxon>
        <taxon>Lampsilini</taxon>
        <taxon>Potamilus</taxon>
    </lineage>
</organism>
<dbReference type="SUPFAM" id="SSF56204">
    <property type="entry name" value="Hect, E3 ligase catalytic domain"/>
    <property type="match status" value="1"/>
</dbReference>
<keyword evidence="1 2" id="KW-0833">Ubl conjugation pathway</keyword>
<dbReference type="InterPro" id="IPR000569">
    <property type="entry name" value="HECT_dom"/>
</dbReference>
<name>A0AAE0S9Y2_9BIVA</name>
<dbReference type="GO" id="GO:0004842">
    <property type="term" value="F:ubiquitin-protein transferase activity"/>
    <property type="evidence" value="ECO:0007669"/>
    <property type="project" value="InterPro"/>
</dbReference>
<evidence type="ECO:0000259" key="3">
    <source>
        <dbReference type="PROSITE" id="PS50237"/>
    </source>
</evidence>
<evidence type="ECO:0000313" key="4">
    <source>
        <dbReference type="EMBL" id="KAK3588095.1"/>
    </source>
</evidence>
<proteinExistence type="predicted"/>
<protein>
    <recommendedName>
        <fullName evidence="3">HECT domain-containing protein</fullName>
    </recommendedName>
</protein>
<sequence>MDNKDQLIQDLINYYLVERTRPAFDKFKQGLDSVGVYEYIWTYPKQFRELFSRQEPLTAEKMSAIFTICYSYASSDVDEKASDDGESREDNDHDMMTKVEQRTTEFWKTYLSIVEAGGSPINLENILMFATGMKEQPYGQYPKIYFNHSYFGEPASKYPTSSTCSCVLYLPLHDTFEEFKEAMDFGILNGDQFGNA</sequence>
<gene>
    <name evidence="4" type="ORF">CHS0354_012151</name>
</gene>
<keyword evidence="5" id="KW-1185">Reference proteome</keyword>
<reference evidence="4" key="3">
    <citation type="submission" date="2023-05" db="EMBL/GenBank/DDBJ databases">
        <authorList>
            <person name="Smith C.H."/>
        </authorList>
    </citation>
    <scope>NUCLEOTIDE SEQUENCE</scope>
    <source>
        <strain evidence="4">CHS0354</strain>
        <tissue evidence="4">Mantle</tissue>
    </source>
</reference>
<feature type="domain" description="HECT" evidence="3">
    <location>
        <begin position="1"/>
        <end position="196"/>
    </location>
</feature>
<evidence type="ECO:0000256" key="1">
    <source>
        <dbReference type="ARBA" id="ARBA00022786"/>
    </source>
</evidence>